<proteinExistence type="inferred from homology"/>
<evidence type="ECO:0000313" key="5">
    <source>
        <dbReference type="EMBL" id="CDO56245.1"/>
    </source>
</evidence>
<protein>
    <recommendedName>
        <fullName evidence="7">FRG1-like family protein</fullName>
    </recommendedName>
</protein>
<feature type="region of interest" description="Disordered" evidence="4">
    <location>
        <begin position="1"/>
        <end position="55"/>
    </location>
</feature>
<dbReference type="GO" id="GO:0005730">
    <property type="term" value="C:nucleolus"/>
    <property type="evidence" value="ECO:0007669"/>
    <property type="project" value="UniProtKB-SubCell"/>
</dbReference>
<dbReference type="InterPro" id="IPR010414">
    <property type="entry name" value="FRG1"/>
</dbReference>
<sequence>MVSKLVFKGDNKKNKSTRSTKPSSQSAGISKPRSGPKRSSKDVAAAAAEPETVWSSAKNAAQITGPVVLTVTGDDDAPVCIAADAEGTVFTSTNLEFESSPNTDGSTLLIHSSAPTSVQQVFVIAPASFDAPTHDSSAGAASTTTKKVAFKTSNGTYLTADKLGTLSAKATAVGPQQTFTITVLDNGYWSVETVWDKYLTVEKDDGSLSGFTARADGDSVGFQQSFVIRMQTKYIKTLRSANHTSDRYISSAELEAKAGGPLTRDQIKALKRAYKEGRLNEALLDVRQKKKTDTRCY</sequence>
<feature type="compositionally biased region" description="Polar residues" evidence="4">
    <location>
        <begin position="17"/>
        <end position="28"/>
    </location>
</feature>
<dbReference type="STRING" id="1173061.A0A0J9XH69"/>
<evidence type="ECO:0000256" key="4">
    <source>
        <dbReference type="SAM" id="MobiDB-lite"/>
    </source>
</evidence>
<evidence type="ECO:0000313" key="6">
    <source>
        <dbReference type="Proteomes" id="UP000242525"/>
    </source>
</evidence>
<evidence type="ECO:0000256" key="1">
    <source>
        <dbReference type="ARBA" id="ARBA00004604"/>
    </source>
</evidence>
<gene>
    <name evidence="5" type="ORF">BN980_GECA14s01616g</name>
</gene>
<dbReference type="GO" id="GO:0071013">
    <property type="term" value="C:catalytic step 2 spliceosome"/>
    <property type="evidence" value="ECO:0007669"/>
    <property type="project" value="TreeGrafter"/>
</dbReference>
<dbReference type="SUPFAM" id="SSF50405">
    <property type="entry name" value="Actin-crosslinking proteins"/>
    <property type="match status" value="1"/>
</dbReference>
<dbReference type="InterPro" id="IPR008999">
    <property type="entry name" value="Actin-crosslinking"/>
</dbReference>
<evidence type="ECO:0000256" key="2">
    <source>
        <dbReference type="ARBA" id="ARBA00010878"/>
    </source>
</evidence>
<comment type="caution">
    <text evidence="5">The sequence shown here is derived from an EMBL/GenBank/DDBJ whole genome shotgun (WGS) entry which is preliminary data.</text>
</comment>
<dbReference type="PANTHER" id="PTHR12928:SF0">
    <property type="entry name" value="FSHD REGION GENE 1"/>
    <property type="match status" value="1"/>
</dbReference>
<evidence type="ECO:0000256" key="3">
    <source>
        <dbReference type="ARBA" id="ARBA00023242"/>
    </source>
</evidence>
<dbReference type="CDD" id="cd23339">
    <property type="entry name" value="beta-trefoil_FSCN_fungal_FRG1-like"/>
    <property type="match status" value="1"/>
</dbReference>
<dbReference type="AlphaFoldDB" id="A0A0J9XH69"/>
<evidence type="ECO:0008006" key="7">
    <source>
        <dbReference type="Google" id="ProtNLM"/>
    </source>
</evidence>
<organism evidence="5 6">
    <name type="scientific">Geotrichum candidum</name>
    <name type="common">Oospora lactis</name>
    <name type="synonym">Dipodascus geotrichum</name>
    <dbReference type="NCBI Taxonomy" id="1173061"/>
    <lineage>
        <taxon>Eukaryota</taxon>
        <taxon>Fungi</taxon>
        <taxon>Dikarya</taxon>
        <taxon>Ascomycota</taxon>
        <taxon>Saccharomycotina</taxon>
        <taxon>Dipodascomycetes</taxon>
        <taxon>Dipodascales</taxon>
        <taxon>Dipodascaceae</taxon>
        <taxon>Geotrichum</taxon>
    </lineage>
</organism>
<reference evidence="5" key="1">
    <citation type="submission" date="2014-03" db="EMBL/GenBank/DDBJ databases">
        <authorList>
            <person name="Casaregola S."/>
        </authorList>
    </citation>
    <scope>NUCLEOTIDE SEQUENCE [LARGE SCALE GENOMIC DNA]</scope>
    <source>
        <strain evidence="5">CLIB 918</strain>
    </source>
</reference>
<dbReference type="EMBL" id="CCBN010000014">
    <property type="protein sequence ID" value="CDO56245.1"/>
    <property type="molecule type" value="Genomic_DNA"/>
</dbReference>
<dbReference type="Proteomes" id="UP000242525">
    <property type="component" value="Unassembled WGS sequence"/>
</dbReference>
<dbReference type="PANTHER" id="PTHR12928">
    <property type="entry name" value="FRG1 PROTEIN"/>
    <property type="match status" value="1"/>
</dbReference>
<name>A0A0J9XH69_GEOCN</name>
<dbReference type="Pfam" id="PF06229">
    <property type="entry name" value="FRG1"/>
    <property type="match status" value="1"/>
</dbReference>
<dbReference type="Gene3D" id="2.80.10.50">
    <property type="match status" value="1"/>
</dbReference>
<dbReference type="OrthoDB" id="5539371at2759"/>
<keyword evidence="3" id="KW-0539">Nucleus</keyword>
<keyword evidence="6" id="KW-1185">Reference proteome</keyword>
<accession>A0A0J9XH69</accession>
<dbReference type="GO" id="GO:0051015">
    <property type="term" value="F:actin filament binding"/>
    <property type="evidence" value="ECO:0007669"/>
    <property type="project" value="TreeGrafter"/>
</dbReference>
<comment type="subcellular location">
    <subcellularLocation>
        <location evidence="1">Nucleus</location>
        <location evidence="1">Nucleolus</location>
    </subcellularLocation>
</comment>
<comment type="similarity">
    <text evidence="2">Belongs to the FRG1 family.</text>
</comment>